<dbReference type="AlphaFoldDB" id="A0A178Z3U7"/>
<evidence type="ECO:0000313" key="2">
    <source>
        <dbReference type="Proteomes" id="UP000078343"/>
    </source>
</evidence>
<gene>
    <name evidence="1" type="ORF">AYL99_11691</name>
</gene>
<sequence>MSVSKVEEGHEEDRRQQSGIVKNFCNKTVIISINGGKEQRLDPALVGGGAMVNLIPQWVVGEANLAVVRAKSLDVRGFDGRVTLVLELLLSRRLMSASKVLGVYGRNETWIRDPVTNEQVKVEKCDTSATGMGPAPEVCFNRRIKTGDAAVGALKNSARSPKVLEQLENISNGDYTDQAEESLDELVNKLIMQPPRVSRNFNTIWLQTVQIPGGAVSFQALTLKPGIPVKEKDWKDVHFVVLMPLAFTAAETRYTTTKRDGAGPVEGPAGKSMVGGWQHIARYDITDHASLLSVLKSDDGHGRIARWQLEFGAFWLDVVHVSGNTLVAPDGLSGVSPDHAYRPLFEKDEEFQISDLVPGDEAQRIRPSVTRKSYRRIQKHADTGEVLRLKLRHESGTGPLTLNLMTRRLSRLEIRVLDGRSWKTTNDWSCDRIPKIWKDYSFRHLGRFR</sequence>
<comment type="caution">
    <text evidence="1">The sequence shown here is derived from an EMBL/GenBank/DDBJ whole genome shotgun (WGS) entry which is preliminary data.</text>
</comment>
<dbReference type="GeneID" id="30015859"/>
<dbReference type="Proteomes" id="UP000078343">
    <property type="component" value="Unassembled WGS sequence"/>
</dbReference>
<dbReference type="EMBL" id="LVYI01000015">
    <property type="protein sequence ID" value="OAP54156.1"/>
    <property type="molecule type" value="Genomic_DNA"/>
</dbReference>
<organism evidence="1 2">
    <name type="scientific">Fonsecaea erecta</name>
    <dbReference type="NCBI Taxonomy" id="1367422"/>
    <lineage>
        <taxon>Eukaryota</taxon>
        <taxon>Fungi</taxon>
        <taxon>Dikarya</taxon>
        <taxon>Ascomycota</taxon>
        <taxon>Pezizomycotina</taxon>
        <taxon>Eurotiomycetes</taxon>
        <taxon>Chaetothyriomycetidae</taxon>
        <taxon>Chaetothyriales</taxon>
        <taxon>Herpotrichiellaceae</taxon>
        <taxon>Fonsecaea</taxon>
    </lineage>
</organism>
<evidence type="ECO:0000313" key="1">
    <source>
        <dbReference type="EMBL" id="OAP54156.1"/>
    </source>
</evidence>
<name>A0A178Z3U7_9EURO</name>
<keyword evidence="2" id="KW-1185">Reference proteome</keyword>
<reference evidence="1 2" key="1">
    <citation type="submission" date="2016-04" db="EMBL/GenBank/DDBJ databases">
        <title>Draft genome of Fonsecaea erecta CBS 125763.</title>
        <authorList>
            <person name="Weiss V.A."/>
            <person name="Vicente V.A."/>
            <person name="Raittz R.T."/>
            <person name="Moreno L.F."/>
            <person name="De Souza E.M."/>
            <person name="Pedrosa F.O."/>
            <person name="Steffens M.B."/>
            <person name="Faoro H."/>
            <person name="Tadra-Sfeir M.Z."/>
            <person name="Najafzadeh M.J."/>
            <person name="Felipe M.S."/>
            <person name="Teixeira M."/>
            <person name="Sun J."/>
            <person name="Xi L."/>
            <person name="Gomes R."/>
            <person name="De Azevedo C.M."/>
            <person name="Salgado C.G."/>
            <person name="Da Silva M.B."/>
            <person name="Nascimento M.F."/>
            <person name="Queiroz-Telles F."/>
            <person name="Attili D.S."/>
            <person name="Gorbushina A."/>
        </authorList>
    </citation>
    <scope>NUCLEOTIDE SEQUENCE [LARGE SCALE GENOMIC DNA]</scope>
    <source>
        <strain evidence="1 2">CBS 125763</strain>
    </source>
</reference>
<proteinExistence type="predicted"/>
<dbReference type="OrthoDB" id="8037872at2759"/>
<accession>A0A178Z3U7</accession>
<protein>
    <submittedName>
        <fullName evidence="1">Uncharacterized protein</fullName>
    </submittedName>
</protein>
<dbReference type="RefSeq" id="XP_018687523.1">
    <property type="nucleotide sequence ID" value="XM_018843196.1"/>
</dbReference>